<sequence>MIIVHKSFNELFSLDNLLNVWRIFRRGKTKKADVQAFERHLEDNLFDLYEELTVGQYKHRAYKFFSVFDSKKRDIHVAEIRDRIVHRLIFDHLVKIYEPLFISNSYSSRIGKGSHRAVKTFQYFAKIIQAENHGRCLVLKCDIKKYFGSVNGDILTMLLKEKVTDEKTFKTVKEIIDSFPVGIPLGNVTSQTFANIYLHDFDLFVKNTLKVRFYVRYNDDFVILDNNSKRLAEYLRKIRDYLVINRLLEIPEHKADIRKLEWGIDFLGYTILPNAVLLRGKTKAKMFANVCEENISSYFGLLSHCNSFNLRQKLKSVII</sequence>
<dbReference type="PANTHER" id="PTHR34047:SF8">
    <property type="entry name" value="PROTEIN YKFC"/>
    <property type="match status" value="1"/>
</dbReference>
<dbReference type="CDD" id="cd01651">
    <property type="entry name" value="RT_G2_intron"/>
    <property type="match status" value="1"/>
</dbReference>
<dbReference type="InterPro" id="IPR043502">
    <property type="entry name" value="DNA/RNA_pol_sf"/>
</dbReference>
<dbReference type="EMBL" id="MHSQ01000038">
    <property type="protein sequence ID" value="OHA45999.1"/>
    <property type="molecule type" value="Genomic_DNA"/>
</dbReference>
<evidence type="ECO:0000259" key="1">
    <source>
        <dbReference type="PROSITE" id="PS50878"/>
    </source>
</evidence>
<dbReference type="STRING" id="1802338.A2541_00445"/>
<dbReference type="Proteomes" id="UP000176965">
    <property type="component" value="Unassembled WGS sequence"/>
</dbReference>
<dbReference type="InterPro" id="IPR000477">
    <property type="entry name" value="RT_dom"/>
</dbReference>
<dbReference type="AlphaFoldDB" id="A0A1G2PE39"/>
<evidence type="ECO:0000313" key="2">
    <source>
        <dbReference type="EMBL" id="OHA45999.1"/>
    </source>
</evidence>
<name>A0A1G2PE39_9BACT</name>
<reference evidence="2 3" key="1">
    <citation type="journal article" date="2016" name="Nat. Commun.">
        <title>Thousands of microbial genomes shed light on interconnected biogeochemical processes in an aquifer system.</title>
        <authorList>
            <person name="Anantharaman K."/>
            <person name="Brown C.T."/>
            <person name="Hug L.A."/>
            <person name="Sharon I."/>
            <person name="Castelle C.J."/>
            <person name="Probst A.J."/>
            <person name="Thomas B.C."/>
            <person name="Singh A."/>
            <person name="Wilkins M.J."/>
            <person name="Karaoz U."/>
            <person name="Brodie E.L."/>
            <person name="Williams K.H."/>
            <person name="Hubbard S.S."/>
            <person name="Banfield J.F."/>
        </authorList>
    </citation>
    <scope>NUCLEOTIDE SEQUENCE [LARGE SCALE GENOMIC DNA]</scope>
</reference>
<accession>A0A1G2PE39</accession>
<dbReference type="PANTHER" id="PTHR34047">
    <property type="entry name" value="NUCLEAR INTRON MATURASE 1, MITOCHONDRIAL-RELATED"/>
    <property type="match status" value="1"/>
</dbReference>
<protein>
    <recommendedName>
        <fullName evidence="1">Reverse transcriptase domain-containing protein</fullName>
    </recommendedName>
</protein>
<comment type="caution">
    <text evidence="2">The sequence shown here is derived from an EMBL/GenBank/DDBJ whole genome shotgun (WGS) entry which is preliminary data.</text>
</comment>
<feature type="domain" description="Reverse transcriptase" evidence="1">
    <location>
        <begin position="1"/>
        <end position="271"/>
    </location>
</feature>
<dbReference type="SUPFAM" id="SSF56672">
    <property type="entry name" value="DNA/RNA polymerases"/>
    <property type="match status" value="1"/>
</dbReference>
<dbReference type="PROSITE" id="PS50878">
    <property type="entry name" value="RT_POL"/>
    <property type="match status" value="1"/>
</dbReference>
<proteinExistence type="predicted"/>
<gene>
    <name evidence="2" type="ORF">A2541_00445</name>
</gene>
<evidence type="ECO:0000313" key="3">
    <source>
        <dbReference type="Proteomes" id="UP000176965"/>
    </source>
</evidence>
<dbReference type="Pfam" id="PF00078">
    <property type="entry name" value="RVT_1"/>
    <property type="match status" value="1"/>
</dbReference>
<organism evidence="2 3">
    <name type="scientific">Candidatus Taylorbacteria bacterium RIFOXYD2_FULL_36_9</name>
    <dbReference type="NCBI Taxonomy" id="1802338"/>
    <lineage>
        <taxon>Bacteria</taxon>
        <taxon>Candidatus Tayloriibacteriota</taxon>
    </lineage>
</organism>
<dbReference type="InterPro" id="IPR051083">
    <property type="entry name" value="GrpII_Intron_Splice-Mob/Def"/>
</dbReference>